<sequence>MTSTEESSFVLPSNPSDSYNASDNDEMDSLPSSSDTESTISGDEDNSDAEKEWHESLQQIELLLTIMVVPYIGKYFGRKAAYWGWGKFMEWKFPVEVTIADPGAFKAAGIVGAASAL</sequence>
<name>A0A6A6UPM0_9PEZI</name>
<organism evidence="2 3">
    <name type="scientific">Microthyrium microscopicum</name>
    <dbReference type="NCBI Taxonomy" id="703497"/>
    <lineage>
        <taxon>Eukaryota</taxon>
        <taxon>Fungi</taxon>
        <taxon>Dikarya</taxon>
        <taxon>Ascomycota</taxon>
        <taxon>Pezizomycotina</taxon>
        <taxon>Dothideomycetes</taxon>
        <taxon>Dothideomycetes incertae sedis</taxon>
        <taxon>Microthyriales</taxon>
        <taxon>Microthyriaceae</taxon>
        <taxon>Microthyrium</taxon>
    </lineage>
</organism>
<evidence type="ECO:0000313" key="2">
    <source>
        <dbReference type="EMBL" id="KAF2674229.1"/>
    </source>
</evidence>
<dbReference type="GO" id="GO:0005741">
    <property type="term" value="C:mitochondrial outer membrane"/>
    <property type="evidence" value="ECO:0007669"/>
    <property type="project" value="TreeGrafter"/>
</dbReference>
<feature type="compositionally biased region" description="Polar residues" evidence="1">
    <location>
        <begin position="1"/>
        <end position="22"/>
    </location>
</feature>
<dbReference type="EMBL" id="MU004230">
    <property type="protein sequence ID" value="KAF2674229.1"/>
    <property type="molecule type" value="Genomic_DNA"/>
</dbReference>
<evidence type="ECO:0000256" key="1">
    <source>
        <dbReference type="SAM" id="MobiDB-lite"/>
    </source>
</evidence>
<dbReference type="InterPro" id="IPR037652">
    <property type="entry name" value="Mim2"/>
</dbReference>
<evidence type="ECO:0000313" key="3">
    <source>
        <dbReference type="Proteomes" id="UP000799302"/>
    </source>
</evidence>
<dbReference type="GO" id="GO:0070096">
    <property type="term" value="P:mitochondrial outer membrane translocase complex assembly"/>
    <property type="evidence" value="ECO:0007669"/>
    <property type="project" value="InterPro"/>
</dbReference>
<feature type="region of interest" description="Disordered" evidence="1">
    <location>
        <begin position="1"/>
        <end position="52"/>
    </location>
</feature>
<dbReference type="PANTHER" id="PTHR28230">
    <property type="entry name" value="CHROMOSOME 1, WHOLE GENOME SHOTGUN SEQUENCE"/>
    <property type="match status" value="1"/>
</dbReference>
<keyword evidence="3" id="KW-1185">Reference proteome</keyword>
<dbReference type="OrthoDB" id="5555533at2759"/>
<reference evidence="2" key="1">
    <citation type="journal article" date="2020" name="Stud. Mycol.">
        <title>101 Dothideomycetes genomes: a test case for predicting lifestyles and emergence of pathogens.</title>
        <authorList>
            <person name="Haridas S."/>
            <person name="Albert R."/>
            <person name="Binder M."/>
            <person name="Bloem J."/>
            <person name="Labutti K."/>
            <person name="Salamov A."/>
            <person name="Andreopoulos B."/>
            <person name="Baker S."/>
            <person name="Barry K."/>
            <person name="Bills G."/>
            <person name="Bluhm B."/>
            <person name="Cannon C."/>
            <person name="Castanera R."/>
            <person name="Culley D."/>
            <person name="Daum C."/>
            <person name="Ezra D."/>
            <person name="Gonzalez J."/>
            <person name="Henrissat B."/>
            <person name="Kuo A."/>
            <person name="Liang C."/>
            <person name="Lipzen A."/>
            <person name="Lutzoni F."/>
            <person name="Magnuson J."/>
            <person name="Mondo S."/>
            <person name="Nolan M."/>
            <person name="Ohm R."/>
            <person name="Pangilinan J."/>
            <person name="Park H.-J."/>
            <person name="Ramirez L."/>
            <person name="Alfaro M."/>
            <person name="Sun H."/>
            <person name="Tritt A."/>
            <person name="Yoshinaga Y."/>
            <person name="Zwiers L.-H."/>
            <person name="Turgeon B."/>
            <person name="Goodwin S."/>
            <person name="Spatafora J."/>
            <person name="Crous P."/>
            <person name="Grigoriev I."/>
        </authorList>
    </citation>
    <scope>NUCLEOTIDE SEQUENCE</scope>
    <source>
        <strain evidence="2">CBS 115976</strain>
    </source>
</reference>
<dbReference type="Proteomes" id="UP000799302">
    <property type="component" value="Unassembled WGS sequence"/>
</dbReference>
<gene>
    <name evidence="2" type="ORF">BT63DRAFT_449224</name>
</gene>
<dbReference type="GO" id="GO:0045040">
    <property type="term" value="P:protein insertion into mitochondrial outer membrane"/>
    <property type="evidence" value="ECO:0007669"/>
    <property type="project" value="InterPro"/>
</dbReference>
<accession>A0A6A6UPM0</accession>
<feature type="compositionally biased region" description="Polar residues" evidence="1">
    <location>
        <begin position="30"/>
        <end position="41"/>
    </location>
</feature>
<proteinExistence type="predicted"/>
<dbReference type="AlphaFoldDB" id="A0A6A6UPM0"/>
<dbReference type="Pfam" id="PF19117">
    <property type="entry name" value="Mim2"/>
    <property type="match status" value="1"/>
</dbReference>
<dbReference type="PANTHER" id="PTHR28230:SF1">
    <property type="entry name" value="MITOCHONDRIAL IMPORT PROTEIN 2"/>
    <property type="match status" value="1"/>
</dbReference>
<protein>
    <submittedName>
        <fullName evidence="2">Uncharacterized protein</fullName>
    </submittedName>
</protein>